<accession>A0AA92UWZ2</accession>
<gene>
    <name evidence="1" type="ORF">DW916_14900</name>
</gene>
<name>A0AA92UWZ2_9BACT</name>
<evidence type="ECO:0000313" key="1">
    <source>
        <dbReference type="EMBL" id="RHA82548.1"/>
    </source>
</evidence>
<comment type="caution">
    <text evidence="1">The sequence shown here is derived from an EMBL/GenBank/DDBJ whole genome shotgun (WGS) entry which is preliminary data.</text>
</comment>
<protein>
    <submittedName>
        <fullName evidence="1">Uncharacterized protein</fullName>
    </submittedName>
</protein>
<reference evidence="1 2" key="1">
    <citation type="submission" date="2018-08" db="EMBL/GenBank/DDBJ databases">
        <title>A genome reference for cultivated species of the human gut microbiota.</title>
        <authorList>
            <person name="Zou Y."/>
            <person name="Xue W."/>
            <person name="Luo G."/>
        </authorList>
    </citation>
    <scope>NUCLEOTIDE SEQUENCE [LARGE SCALE GENOMIC DNA]</scope>
    <source>
        <strain evidence="1 2">AM42-23AC</strain>
    </source>
</reference>
<dbReference type="Proteomes" id="UP000284990">
    <property type="component" value="Unassembled WGS sequence"/>
</dbReference>
<dbReference type="AlphaFoldDB" id="A0AA92UWZ2"/>
<evidence type="ECO:0000313" key="2">
    <source>
        <dbReference type="Proteomes" id="UP000284990"/>
    </source>
</evidence>
<sequence length="95" mass="11279">MEIAINGMKAVGYFKDEDKFIKRGEYKETELDKRKREVDFLILGVGNRWEIRFNHPVSLKENRSIKKGECSDNVYFVTSNALEKLKKQYSYECDF</sequence>
<organism evidence="1 2">
    <name type="scientific">Segatella copri</name>
    <dbReference type="NCBI Taxonomy" id="165179"/>
    <lineage>
        <taxon>Bacteria</taxon>
        <taxon>Pseudomonadati</taxon>
        <taxon>Bacteroidota</taxon>
        <taxon>Bacteroidia</taxon>
        <taxon>Bacteroidales</taxon>
        <taxon>Prevotellaceae</taxon>
        <taxon>Segatella</taxon>
    </lineage>
</organism>
<dbReference type="RefSeq" id="WP_118192013.1">
    <property type="nucleotide sequence ID" value="NZ_QSFW01000042.1"/>
</dbReference>
<proteinExistence type="predicted"/>
<dbReference type="EMBL" id="QSFW01000042">
    <property type="protein sequence ID" value="RHA82548.1"/>
    <property type="molecule type" value="Genomic_DNA"/>
</dbReference>